<evidence type="ECO:0000313" key="1">
    <source>
        <dbReference type="EMBL" id="MBB6508350.1"/>
    </source>
</evidence>
<accession>A0A7X0JJH9</accession>
<name>A0A7X0JJH9_9HYPH</name>
<dbReference type="EMBL" id="JACHBU010000003">
    <property type="protein sequence ID" value="MBB6508350.1"/>
    <property type="molecule type" value="Genomic_DNA"/>
</dbReference>
<comment type="caution">
    <text evidence="1">The sequence shown here is derived from an EMBL/GenBank/DDBJ whole genome shotgun (WGS) entry which is preliminary data.</text>
</comment>
<reference evidence="1 2" key="1">
    <citation type="submission" date="2020-08" db="EMBL/GenBank/DDBJ databases">
        <title>The Agave Microbiome: Exploring the role of microbial communities in plant adaptations to desert environments.</title>
        <authorList>
            <person name="Partida-Martinez L.P."/>
        </authorList>
    </citation>
    <scope>NUCLEOTIDE SEQUENCE [LARGE SCALE GENOMIC DNA]</scope>
    <source>
        <strain evidence="1 2">AS3.12</strain>
    </source>
</reference>
<protein>
    <submittedName>
        <fullName evidence="1">Uncharacterized protein</fullName>
    </submittedName>
</protein>
<organism evidence="1 2">
    <name type="scientific">Rhizobium soli</name>
    <dbReference type="NCBI Taxonomy" id="424798"/>
    <lineage>
        <taxon>Bacteria</taxon>
        <taxon>Pseudomonadati</taxon>
        <taxon>Pseudomonadota</taxon>
        <taxon>Alphaproteobacteria</taxon>
        <taxon>Hyphomicrobiales</taxon>
        <taxon>Rhizobiaceae</taxon>
        <taxon>Rhizobium/Agrobacterium group</taxon>
        <taxon>Rhizobium</taxon>
    </lineage>
</organism>
<dbReference type="AlphaFoldDB" id="A0A7X0JJH9"/>
<keyword evidence="2" id="KW-1185">Reference proteome</keyword>
<proteinExistence type="predicted"/>
<dbReference type="Proteomes" id="UP000585437">
    <property type="component" value="Unassembled WGS sequence"/>
</dbReference>
<sequence length="56" mass="6322">MNGLSPFRGEGPFLFRQNQVMLAHDHPAIDLGLLDTLCIARISNFTIRFLRADGHQ</sequence>
<gene>
    <name evidence="1" type="ORF">F4695_001699</name>
</gene>
<dbReference type="RefSeq" id="WP_184654395.1">
    <property type="nucleotide sequence ID" value="NZ_JACHBU010000003.1"/>
</dbReference>
<evidence type="ECO:0000313" key="2">
    <source>
        <dbReference type="Proteomes" id="UP000585437"/>
    </source>
</evidence>